<reference evidence="2" key="1">
    <citation type="submission" date="2023-08" db="EMBL/GenBank/DDBJ databases">
        <title>A de novo genome assembly of Solanum verrucosum Schlechtendal, a Mexican diploid species geographically isolated from the other diploid A-genome species in potato relatives.</title>
        <authorList>
            <person name="Hosaka K."/>
        </authorList>
    </citation>
    <scope>NUCLEOTIDE SEQUENCE</scope>
    <source>
        <tissue evidence="2">Young leaves</tissue>
    </source>
</reference>
<keyword evidence="3" id="KW-1185">Reference proteome</keyword>
<evidence type="ECO:0000313" key="3">
    <source>
        <dbReference type="Proteomes" id="UP001234989"/>
    </source>
</evidence>
<dbReference type="Pfam" id="PF00646">
    <property type="entry name" value="F-box"/>
    <property type="match status" value="1"/>
</dbReference>
<dbReference type="AlphaFoldDB" id="A0AAF0ZXZ7"/>
<feature type="domain" description="F-box" evidence="1">
    <location>
        <begin position="4"/>
        <end position="38"/>
    </location>
</feature>
<dbReference type="InterPro" id="IPR055294">
    <property type="entry name" value="FBL60-like"/>
</dbReference>
<organism evidence="2 3">
    <name type="scientific">Solanum verrucosum</name>
    <dbReference type="NCBI Taxonomy" id="315347"/>
    <lineage>
        <taxon>Eukaryota</taxon>
        <taxon>Viridiplantae</taxon>
        <taxon>Streptophyta</taxon>
        <taxon>Embryophyta</taxon>
        <taxon>Tracheophyta</taxon>
        <taxon>Spermatophyta</taxon>
        <taxon>Magnoliopsida</taxon>
        <taxon>eudicotyledons</taxon>
        <taxon>Gunneridae</taxon>
        <taxon>Pentapetalae</taxon>
        <taxon>asterids</taxon>
        <taxon>lamiids</taxon>
        <taxon>Solanales</taxon>
        <taxon>Solanaceae</taxon>
        <taxon>Solanoideae</taxon>
        <taxon>Solaneae</taxon>
        <taxon>Solanum</taxon>
    </lineage>
</organism>
<dbReference type="SUPFAM" id="SSF81383">
    <property type="entry name" value="F-box domain"/>
    <property type="match status" value="1"/>
</dbReference>
<gene>
    <name evidence="2" type="ORF">MTR67_047208</name>
</gene>
<name>A0AAF0ZXZ7_SOLVR</name>
<dbReference type="EMBL" id="CP133622">
    <property type="protein sequence ID" value="WMV53823.1"/>
    <property type="molecule type" value="Genomic_DNA"/>
</dbReference>
<dbReference type="InterPro" id="IPR001810">
    <property type="entry name" value="F-box_dom"/>
</dbReference>
<dbReference type="Gene3D" id="1.20.1280.50">
    <property type="match status" value="1"/>
</dbReference>
<dbReference type="PANTHER" id="PTHR31293:SF16">
    <property type="entry name" value="RNI-LIKE SUPERFAMILY PROTEIN"/>
    <property type="match status" value="1"/>
</dbReference>
<evidence type="ECO:0000259" key="1">
    <source>
        <dbReference type="Pfam" id="PF00646"/>
    </source>
</evidence>
<proteinExistence type="predicted"/>
<dbReference type="PANTHER" id="PTHR31293">
    <property type="entry name" value="RNI-LIKE SUPERFAMILY PROTEIN"/>
    <property type="match status" value="1"/>
</dbReference>
<sequence>MDRISLLPREILHQILSLLPTKTAARTAVLSKLWLKACYTNPHLNFDQFNFYTSSDESDFDTSDDESDDEAEIEADFEPRHSDRFYESHVEFSRIRQYFGKISP</sequence>
<accession>A0AAF0ZXZ7</accession>
<protein>
    <recommendedName>
        <fullName evidence="1">F-box domain-containing protein</fullName>
    </recommendedName>
</protein>
<evidence type="ECO:0000313" key="2">
    <source>
        <dbReference type="EMBL" id="WMV53823.1"/>
    </source>
</evidence>
<dbReference type="Proteomes" id="UP001234989">
    <property type="component" value="Chromosome 11"/>
</dbReference>
<dbReference type="InterPro" id="IPR036047">
    <property type="entry name" value="F-box-like_dom_sf"/>
</dbReference>